<feature type="transmembrane region" description="Helical" evidence="1">
    <location>
        <begin position="83"/>
        <end position="103"/>
    </location>
</feature>
<keyword evidence="3" id="KW-1185">Reference proteome</keyword>
<gene>
    <name evidence="2" type="ORF">I5L79_14295</name>
</gene>
<evidence type="ECO:0000313" key="2">
    <source>
        <dbReference type="EMBL" id="MBG8554723.1"/>
    </source>
</evidence>
<keyword evidence="1" id="KW-1133">Transmembrane helix</keyword>
<comment type="caution">
    <text evidence="2">The sequence shown here is derived from an EMBL/GenBank/DDBJ whole genome shotgun (WGS) entry which is preliminary data.</text>
</comment>
<dbReference type="EMBL" id="JADWYK010000008">
    <property type="protein sequence ID" value="MBG8554723.1"/>
    <property type="molecule type" value="Genomic_DNA"/>
</dbReference>
<keyword evidence="1" id="KW-0812">Transmembrane</keyword>
<feature type="transmembrane region" description="Helical" evidence="1">
    <location>
        <begin position="25"/>
        <end position="44"/>
    </location>
</feature>
<evidence type="ECO:0000256" key="1">
    <source>
        <dbReference type="SAM" id="Phobius"/>
    </source>
</evidence>
<accession>A0ABS0L3K9</accession>
<organism evidence="2 3">
    <name type="scientific">Hymenobacter guriensis</name>
    <dbReference type="NCBI Taxonomy" id="2793065"/>
    <lineage>
        <taxon>Bacteria</taxon>
        <taxon>Pseudomonadati</taxon>
        <taxon>Bacteroidota</taxon>
        <taxon>Cytophagia</taxon>
        <taxon>Cytophagales</taxon>
        <taxon>Hymenobacteraceae</taxon>
        <taxon>Hymenobacter</taxon>
    </lineage>
</organism>
<feature type="transmembrane region" description="Helical" evidence="1">
    <location>
        <begin position="115"/>
        <end position="137"/>
    </location>
</feature>
<protein>
    <submittedName>
        <fullName evidence="2">Uncharacterized protein</fullName>
    </submittedName>
</protein>
<evidence type="ECO:0000313" key="3">
    <source>
        <dbReference type="Proteomes" id="UP000601099"/>
    </source>
</evidence>
<feature type="transmembrane region" description="Helical" evidence="1">
    <location>
        <begin position="51"/>
        <end position="71"/>
    </location>
</feature>
<dbReference type="Proteomes" id="UP000601099">
    <property type="component" value="Unassembled WGS sequence"/>
</dbReference>
<keyword evidence="1" id="KW-0472">Membrane</keyword>
<reference evidence="2 3" key="1">
    <citation type="submission" date="2020-11" db="EMBL/GenBank/DDBJ databases">
        <title>Hymenobacter sp.</title>
        <authorList>
            <person name="Kim M.K."/>
        </authorList>
    </citation>
    <scope>NUCLEOTIDE SEQUENCE [LARGE SCALE GENOMIC DNA]</scope>
    <source>
        <strain evidence="2 3">BT594</strain>
    </source>
</reference>
<name>A0ABS0L3K9_9BACT</name>
<sequence>MKLFLALLASLMLVGTNVLLGYYAAPLEILLTPLVVLGLTLLLLRAPGPLALRSALAALLICAHDAGIKLYGGGTHDHEGQGFIHAFLFFGLLPAYLLLLNQASMSSSGTGRQQWAAYLVFPLILGVHLTLFGWLGVSA</sequence>
<dbReference type="RefSeq" id="WP_196955738.1">
    <property type="nucleotide sequence ID" value="NZ_JADWYK010000008.1"/>
</dbReference>
<proteinExistence type="predicted"/>